<comment type="caution">
    <text evidence="3">The sequence shown here is derived from an EMBL/GenBank/DDBJ whole genome shotgun (WGS) entry which is preliminary data.</text>
</comment>
<dbReference type="Proteomes" id="UP000321261">
    <property type="component" value="Unassembled WGS sequence"/>
</dbReference>
<feature type="domain" description="Dynamin N-terminal" evidence="2">
    <location>
        <begin position="53"/>
        <end position="211"/>
    </location>
</feature>
<evidence type="ECO:0000256" key="1">
    <source>
        <dbReference type="SAM" id="Coils"/>
    </source>
</evidence>
<dbReference type="PANTHER" id="PTHR43681:SF1">
    <property type="entry name" value="SARCALUMENIN"/>
    <property type="match status" value="1"/>
</dbReference>
<accession>A0A561SY45</accession>
<dbReference type="Pfam" id="PF00350">
    <property type="entry name" value="Dynamin_N"/>
    <property type="match status" value="1"/>
</dbReference>
<feature type="coiled-coil region" evidence="1">
    <location>
        <begin position="552"/>
        <end position="610"/>
    </location>
</feature>
<dbReference type="EMBL" id="VIWU01000001">
    <property type="protein sequence ID" value="TWF79790.1"/>
    <property type="molecule type" value="Genomic_DNA"/>
</dbReference>
<organism evidence="3 4">
    <name type="scientific">Pseudonocardia hierapolitana</name>
    <dbReference type="NCBI Taxonomy" id="1128676"/>
    <lineage>
        <taxon>Bacteria</taxon>
        <taxon>Bacillati</taxon>
        <taxon>Actinomycetota</taxon>
        <taxon>Actinomycetes</taxon>
        <taxon>Pseudonocardiales</taxon>
        <taxon>Pseudonocardiaceae</taxon>
        <taxon>Pseudonocardia</taxon>
    </lineage>
</organism>
<protein>
    <submittedName>
        <fullName evidence="3">Dynamin family protein</fullName>
    </submittedName>
</protein>
<proteinExistence type="predicted"/>
<reference evidence="3 4" key="1">
    <citation type="submission" date="2019-06" db="EMBL/GenBank/DDBJ databases">
        <title>Sequencing the genomes of 1000 actinobacteria strains.</title>
        <authorList>
            <person name="Klenk H.-P."/>
        </authorList>
    </citation>
    <scope>NUCLEOTIDE SEQUENCE [LARGE SCALE GENOMIC DNA]</scope>
    <source>
        <strain evidence="3 4">DSM 45671</strain>
    </source>
</reference>
<keyword evidence="4" id="KW-1185">Reference proteome</keyword>
<evidence type="ECO:0000313" key="3">
    <source>
        <dbReference type="EMBL" id="TWF79790.1"/>
    </source>
</evidence>
<dbReference type="InterPro" id="IPR027417">
    <property type="entry name" value="P-loop_NTPase"/>
</dbReference>
<dbReference type="RefSeq" id="WP_170309077.1">
    <property type="nucleotide sequence ID" value="NZ_VIWU01000001.1"/>
</dbReference>
<dbReference type="InterPro" id="IPR051943">
    <property type="entry name" value="TRAFAC_Dynamin-like_GTPase"/>
</dbReference>
<dbReference type="InterPro" id="IPR045063">
    <property type="entry name" value="Dynamin_N"/>
</dbReference>
<keyword evidence="1" id="KW-0175">Coiled coil</keyword>
<dbReference type="Gene3D" id="3.40.50.300">
    <property type="entry name" value="P-loop containing nucleotide triphosphate hydrolases"/>
    <property type="match status" value="1"/>
</dbReference>
<name>A0A561SY45_9PSEU</name>
<gene>
    <name evidence="3" type="ORF">FHX44_115725</name>
</gene>
<dbReference type="PANTHER" id="PTHR43681">
    <property type="entry name" value="TRANSMEMBRANE GTPASE FZO"/>
    <property type="match status" value="1"/>
</dbReference>
<evidence type="ECO:0000313" key="4">
    <source>
        <dbReference type="Proteomes" id="UP000321261"/>
    </source>
</evidence>
<dbReference type="AlphaFoldDB" id="A0A561SY45"/>
<evidence type="ECO:0000259" key="2">
    <source>
        <dbReference type="Pfam" id="PF00350"/>
    </source>
</evidence>
<dbReference type="SUPFAM" id="SSF52540">
    <property type="entry name" value="P-loop containing nucleoside triphosphate hydrolases"/>
    <property type="match status" value="1"/>
</dbReference>
<sequence>MTAVAGGIGPADLLAVDRLRERLAAEARRVQRDDLIRLLDDLPALDEAGSMRVVVVGETKRGKSMLLNTLIGRPHLSPVGVDVTTSCWMEVAYGEREEAEVAIANPASPGEPIRRLCELHEVERYVALAEVTEPVIGVQVRVPSPVLRGLTIVDTPGVGGLEAGHSRTTLAVLRTADALLFVCDSKQPVSEPEIAFLAEAARRVPTVVVAVTKCDINPEFEEIVEATREIVAGTPGLESAPVLPVASPLADRATELADARRAQRMLEISGIPPLLDNLRRCSAAGAAAVRFENAARVLAEVCRALRGRSDKVLDLLEGNADRERDVQADIVALRKVLDDAPRLRVVVHQSLDRLHHEPAEAFDVAIEELRRRYHSLAEKGSAALLPNLASRLIGDMTAAAVAALAQTARHCTRIVADLMRQLGGADRWPVTSTTAPAGFAIGLEPPDPSTRQDGVDLPAAADLFTNLVQIFAGPIVASAAIGGPAAVAVSMVLAVGVGWVKAKSGAEQERRASLAAWVDDAAADARARFRREIDSRVREAERRVARVLPALVAAREAELTRLSDELRRVRSDAAEFGAALEERRAVAEGLRDVEREVGALVSRAQEVRRA</sequence>